<feature type="region of interest" description="Disordered" evidence="1">
    <location>
        <begin position="740"/>
        <end position="762"/>
    </location>
</feature>
<sequence length="864" mass="101902">MDKEREETYNQGIKGMEDKLEFSSFLRVQQTPIINLEIKQMLNKGQIFYNSAQKAFLFREKENVFYVQEAQINQVRQSYQFRIPYDKKIFAMSFHKSMNYIAYQIADNTLVIVNIADGRKEQRIKFDSTQNILLFSWVYQNPNEKNIDFILCDKSGVRLYKIDEKGILKEEKYYEFQCTAAWYEPTSQVLITSSLKEFGKLHTFFFGEKKSQRKYRGPEFYLEDNKKEKKSIDVFLTLLQAINQMEQSDNANSQSSTQISQAMDTLLTKSYKTQYYFDEFSCQIYLLNMYSKTYLVFVNQMDGKIVIYHLLYEKILCLDWKISIPSDSFISICVVEDLLLVNSHQNSISMAYDIKRQVPTSPLGPPQPIFIKPFAKQIYDKQIICLQDEWMIDIEEVEVYKFKVKLEVIQNLIEGDVECFNILLRRGNPKQIAIDFIKKRIKEQKEINIISIYFKHIFEIYKEAYKNTNEIDIESKNCIKATINEVNKTKIKQGYTIILPSELHKDLLVPIVQDQSIPRQYIIYILSEYLRLAYNNEVKFLNKTQDLLIDVVFKQQNYNTLHFLIQYKILSDSTDLAKKLIDMSCPKRIKNLGLPQKDLLYKPGFQLGIDMLFRLKNYYEIIDVFFQFGMTLEALDLIQRYHIYNIKPKDIAMKAFQYEGNCTYKEIYKFYEYLLSSSQYQNYLQASSSQTNFKNKIPFSLKTLNQEFKNAKEKLHLAKFNSEQIKTKFSNSIDILNSPLKEQSNRRIQSSQSPMKGEEFTIKNESADTNFIMKSLTLKCEEQTTDNLSSIQQSVSLNNQINIFQSQNISELDQKDNIQSQLQDQDNEQQLKENTNFIQEEEDKLIDQQKSASLVDKENEEDVN</sequence>
<dbReference type="Pfam" id="PF07035">
    <property type="entry name" value="RMC1_C"/>
    <property type="match status" value="1"/>
</dbReference>
<dbReference type="PANTHER" id="PTHR12897:SF4">
    <property type="entry name" value="REGULATOR OF MON1-CCZ1 COMPLEX"/>
    <property type="match status" value="1"/>
</dbReference>
<evidence type="ECO:0000313" key="3">
    <source>
        <dbReference type="EMBL" id="EAR83398.2"/>
    </source>
</evidence>
<evidence type="ECO:0000259" key="2">
    <source>
        <dbReference type="Pfam" id="PF07035"/>
    </source>
</evidence>
<evidence type="ECO:0000256" key="1">
    <source>
        <dbReference type="SAM" id="MobiDB-lite"/>
    </source>
</evidence>
<dbReference type="GO" id="GO:0010506">
    <property type="term" value="P:regulation of autophagy"/>
    <property type="evidence" value="ECO:0007669"/>
    <property type="project" value="InterPro"/>
</dbReference>
<dbReference type="OrthoDB" id="305976at2759"/>
<dbReference type="GO" id="GO:0005765">
    <property type="term" value="C:lysosomal membrane"/>
    <property type="evidence" value="ECO:0007669"/>
    <property type="project" value="TreeGrafter"/>
</dbReference>
<name>Q22DQ6_TETTS</name>
<dbReference type="EMBL" id="GG662503">
    <property type="protein sequence ID" value="EAR83398.2"/>
    <property type="molecule type" value="Genomic_DNA"/>
</dbReference>
<dbReference type="GO" id="GO:0035658">
    <property type="term" value="C:Mon1-Ccz1 complex"/>
    <property type="evidence" value="ECO:0007669"/>
    <property type="project" value="InterPro"/>
</dbReference>
<accession>Q22DQ6</accession>
<dbReference type="InterPro" id="IPR036322">
    <property type="entry name" value="WD40_repeat_dom_sf"/>
</dbReference>
<evidence type="ECO:0000313" key="4">
    <source>
        <dbReference type="Proteomes" id="UP000009168"/>
    </source>
</evidence>
<dbReference type="GeneID" id="7840561"/>
<dbReference type="PANTHER" id="PTHR12897">
    <property type="entry name" value="COLON CANCER-ASSOCIATED PROTEIN MIC1"/>
    <property type="match status" value="1"/>
</dbReference>
<gene>
    <name evidence="3" type="ORF">TTHERM_00938860</name>
</gene>
<dbReference type="Proteomes" id="UP000009168">
    <property type="component" value="Unassembled WGS sequence"/>
</dbReference>
<feature type="domain" description="Mic1" evidence="2">
    <location>
        <begin position="426"/>
        <end position="673"/>
    </location>
</feature>
<reference evidence="4" key="1">
    <citation type="journal article" date="2006" name="PLoS Biol.">
        <title>Macronuclear genome sequence of the ciliate Tetrahymena thermophila, a model eukaryote.</title>
        <authorList>
            <person name="Eisen J.A."/>
            <person name="Coyne R.S."/>
            <person name="Wu M."/>
            <person name="Wu D."/>
            <person name="Thiagarajan M."/>
            <person name="Wortman J.R."/>
            <person name="Badger J.H."/>
            <person name="Ren Q."/>
            <person name="Amedeo P."/>
            <person name="Jones K.M."/>
            <person name="Tallon L.J."/>
            <person name="Delcher A.L."/>
            <person name="Salzberg S.L."/>
            <person name="Silva J.C."/>
            <person name="Haas B.J."/>
            <person name="Majoros W.H."/>
            <person name="Farzad M."/>
            <person name="Carlton J.M."/>
            <person name="Smith R.K. Jr."/>
            <person name="Garg J."/>
            <person name="Pearlman R.E."/>
            <person name="Karrer K.M."/>
            <person name="Sun L."/>
            <person name="Manning G."/>
            <person name="Elde N.C."/>
            <person name="Turkewitz A.P."/>
            <person name="Asai D.J."/>
            <person name="Wilkes D.E."/>
            <person name="Wang Y."/>
            <person name="Cai H."/>
            <person name="Collins K."/>
            <person name="Stewart B.A."/>
            <person name="Lee S.R."/>
            <person name="Wilamowska K."/>
            <person name="Weinberg Z."/>
            <person name="Ruzzo W.L."/>
            <person name="Wloga D."/>
            <person name="Gaertig J."/>
            <person name="Frankel J."/>
            <person name="Tsao C.-C."/>
            <person name="Gorovsky M.A."/>
            <person name="Keeling P.J."/>
            <person name="Waller R.F."/>
            <person name="Patron N.J."/>
            <person name="Cherry J.M."/>
            <person name="Stover N.A."/>
            <person name="Krieger C.J."/>
            <person name="del Toro C."/>
            <person name="Ryder H.F."/>
            <person name="Williamson S.C."/>
            <person name="Barbeau R.A."/>
            <person name="Hamilton E.P."/>
            <person name="Orias E."/>
        </authorList>
    </citation>
    <scope>NUCLEOTIDE SEQUENCE [LARGE SCALE GENOMIC DNA]</scope>
    <source>
        <strain evidence="4">SB210</strain>
    </source>
</reference>
<dbReference type="KEGG" id="tet:TTHERM_00938860"/>
<dbReference type="GO" id="GO:0031902">
    <property type="term" value="C:late endosome membrane"/>
    <property type="evidence" value="ECO:0007669"/>
    <property type="project" value="TreeGrafter"/>
</dbReference>
<dbReference type="InterPro" id="IPR040371">
    <property type="entry name" value="RMC1"/>
</dbReference>
<feature type="compositionally biased region" description="Polar residues" evidence="1">
    <location>
        <begin position="740"/>
        <end position="754"/>
    </location>
</feature>
<dbReference type="HOGENOM" id="CLU_368244_0_0_1"/>
<dbReference type="SUPFAM" id="SSF50978">
    <property type="entry name" value="WD40 repeat-like"/>
    <property type="match status" value="1"/>
</dbReference>
<dbReference type="InterPro" id="IPR009755">
    <property type="entry name" value="RMC1_C"/>
</dbReference>
<keyword evidence="4" id="KW-1185">Reference proteome</keyword>
<protein>
    <submittedName>
        <fullName evidence="3">Colon cancer-associated Mic1-like protein</fullName>
    </submittedName>
</protein>
<dbReference type="RefSeq" id="XP_001031061.2">
    <property type="nucleotide sequence ID" value="XM_001031061.2"/>
</dbReference>
<dbReference type="InParanoid" id="Q22DQ6"/>
<proteinExistence type="predicted"/>
<organism evidence="3 4">
    <name type="scientific">Tetrahymena thermophila (strain SB210)</name>
    <dbReference type="NCBI Taxonomy" id="312017"/>
    <lineage>
        <taxon>Eukaryota</taxon>
        <taxon>Sar</taxon>
        <taxon>Alveolata</taxon>
        <taxon>Ciliophora</taxon>
        <taxon>Intramacronucleata</taxon>
        <taxon>Oligohymenophorea</taxon>
        <taxon>Hymenostomatida</taxon>
        <taxon>Tetrahymenina</taxon>
        <taxon>Tetrahymenidae</taxon>
        <taxon>Tetrahymena</taxon>
    </lineage>
</organism>
<feature type="region of interest" description="Disordered" evidence="1">
    <location>
        <begin position="840"/>
        <end position="864"/>
    </location>
</feature>
<dbReference type="AlphaFoldDB" id="Q22DQ6"/>